<evidence type="ECO:0000256" key="1">
    <source>
        <dbReference type="ARBA" id="ARBA00010688"/>
    </source>
</evidence>
<dbReference type="InterPro" id="IPR011611">
    <property type="entry name" value="PfkB_dom"/>
</dbReference>
<dbReference type="InterPro" id="IPR002173">
    <property type="entry name" value="Carboh/pur_kinase_PfkB_CS"/>
</dbReference>
<feature type="domain" description="Carbohydrate kinase PfkB" evidence="6">
    <location>
        <begin position="14"/>
        <end position="300"/>
    </location>
</feature>
<keyword evidence="5" id="KW-0067">ATP-binding</keyword>
<evidence type="ECO:0000259" key="6">
    <source>
        <dbReference type="Pfam" id="PF00294"/>
    </source>
</evidence>
<reference evidence="7" key="1">
    <citation type="submission" date="2023-12" db="EMBL/GenBank/DDBJ databases">
        <title>Dolosigranulum savutii sp. nov. isolated from human upper respiratory samples collected in Botswana.</title>
        <authorList>
            <person name="Kelly M.S."/>
        </authorList>
    </citation>
    <scope>NUCLEOTIDE SEQUENCE</scope>
    <source>
        <strain evidence="7">MSK433</strain>
    </source>
</reference>
<keyword evidence="2" id="KW-0808">Transferase</keyword>
<dbReference type="Pfam" id="PF00294">
    <property type="entry name" value="PfkB"/>
    <property type="match status" value="1"/>
</dbReference>
<dbReference type="GO" id="GO:0016301">
    <property type="term" value="F:kinase activity"/>
    <property type="evidence" value="ECO:0007669"/>
    <property type="project" value="UniProtKB-KW"/>
</dbReference>
<keyword evidence="3" id="KW-0547">Nucleotide-binding</keyword>
<dbReference type="GO" id="GO:0005524">
    <property type="term" value="F:ATP binding"/>
    <property type="evidence" value="ECO:0007669"/>
    <property type="project" value="UniProtKB-KW"/>
</dbReference>
<accession>A0AB74TSF2</accession>
<keyword evidence="4 7" id="KW-0418">Kinase</keyword>
<name>A0AB74TSF2_9LACT</name>
<comment type="similarity">
    <text evidence="1">Belongs to the carbohydrate kinase PfkB family.</text>
</comment>
<evidence type="ECO:0000256" key="4">
    <source>
        <dbReference type="ARBA" id="ARBA00022777"/>
    </source>
</evidence>
<dbReference type="AlphaFoldDB" id="A0AB74TSF2"/>
<evidence type="ECO:0000256" key="3">
    <source>
        <dbReference type="ARBA" id="ARBA00022741"/>
    </source>
</evidence>
<dbReference type="InterPro" id="IPR050306">
    <property type="entry name" value="PfkB_Carbo_kinase"/>
</dbReference>
<dbReference type="SUPFAM" id="SSF53613">
    <property type="entry name" value="Ribokinase-like"/>
    <property type="match status" value="1"/>
</dbReference>
<dbReference type="Gene3D" id="3.40.1190.20">
    <property type="match status" value="1"/>
</dbReference>
<dbReference type="PANTHER" id="PTHR43085">
    <property type="entry name" value="HEXOKINASE FAMILY MEMBER"/>
    <property type="match status" value="1"/>
</dbReference>
<organism evidence="7">
    <name type="scientific">Dolosigranulum savutiense</name>
    <dbReference type="NCBI Taxonomy" id="3110288"/>
    <lineage>
        <taxon>Bacteria</taxon>
        <taxon>Bacillati</taxon>
        <taxon>Bacillota</taxon>
        <taxon>Bacilli</taxon>
        <taxon>Lactobacillales</taxon>
        <taxon>Carnobacteriaceae</taxon>
        <taxon>Dolosigranulum</taxon>
    </lineage>
</organism>
<dbReference type="CDD" id="cd01166">
    <property type="entry name" value="KdgK"/>
    <property type="match status" value="1"/>
</dbReference>
<dbReference type="PROSITE" id="PS00584">
    <property type="entry name" value="PFKB_KINASES_2"/>
    <property type="match status" value="1"/>
</dbReference>
<evidence type="ECO:0000256" key="5">
    <source>
        <dbReference type="ARBA" id="ARBA00022840"/>
    </source>
</evidence>
<protein>
    <submittedName>
        <fullName evidence="7">Sugar kinase</fullName>
    </submittedName>
</protein>
<evidence type="ECO:0000256" key="2">
    <source>
        <dbReference type="ARBA" id="ARBA00022679"/>
    </source>
</evidence>
<dbReference type="EMBL" id="CP142433">
    <property type="protein sequence ID" value="XBC45791.1"/>
    <property type="molecule type" value="Genomic_DNA"/>
</dbReference>
<dbReference type="RefSeq" id="WP_347300209.1">
    <property type="nucleotide sequence ID" value="NZ_CP142433.1"/>
</dbReference>
<dbReference type="InterPro" id="IPR029056">
    <property type="entry name" value="Ribokinase-like"/>
</dbReference>
<dbReference type="PANTHER" id="PTHR43085:SF1">
    <property type="entry name" value="PSEUDOURIDINE KINASE-RELATED"/>
    <property type="match status" value="1"/>
</dbReference>
<proteinExistence type="inferred from homology"/>
<gene>
    <name evidence="7" type="ORF">VUQ08_08105</name>
</gene>
<sequence length="311" mass="34296">MGKILLLGEPLVLFTSTKVGSLSDAPIFKKSVAGAELNVAIGLTRLNHDVEFISKLGNDFFGEFIFDKIREEGISTDYILRTDEYSSGIMFKDKVVVGDPNTQYYRDNSAFTSLGLSDLNVSYNDVDLVHITGIPLAVSSSVRKLFFKILNDAKNNGITITFDPNLRPSLWRSKSEMIETLNKVAEYVDIILPGLSEGRTLTNLEDPKEIAYYYLKKGIKKVVIKLGEKGALLYTNENEEIIPSHQVKDVIDTVGAGDGFAVGFIHGVLNEKSAETCVNYGNLIGSLQVQSISDNDALPTLDIFNNLIKNE</sequence>
<evidence type="ECO:0000313" key="7">
    <source>
        <dbReference type="EMBL" id="XBC45791.1"/>
    </source>
</evidence>